<name>A0A371CWF0_9APHY</name>
<dbReference type="EMBL" id="KZ857448">
    <property type="protein sequence ID" value="RDX44587.1"/>
    <property type="molecule type" value="Genomic_DNA"/>
</dbReference>
<evidence type="ECO:0000256" key="2">
    <source>
        <dbReference type="ARBA" id="ARBA00022527"/>
    </source>
</evidence>
<dbReference type="STRING" id="139420.A0A371CWF0"/>
<feature type="region of interest" description="Disordered" evidence="9">
    <location>
        <begin position="320"/>
        <end position="368"/>
    </location>
</feature>
<evidence type="ECO:0000256" key="6">
    <source>
        <dbReference type="ARBA" id="ARBA00022840"/>
    </source>
</evidence>
<accession>A0A371CWF0</accession>
<dbReference type="GO" id="GO:0004674">
    <property type="term" value="F:protein serine/threonine kinase activity"/>
    <property type="evidence" value="ECO:0007669"/>
    <property type="project" value="UniProtKB-KW"/>
</dbReference>
<dbReference type="OrthoDB" id="2750836at2759"/>
<keyword evidence="6" id="KW-0067">ATP-binding</keyword>
<feature type="compositionally biased region" description="Basic and acidic residues" evidence="9">
    <location>
        <begin position="327"/>
        <end position="337"/>
    </location>
</feature>
<feature type="compositionally biased region" description="Acidic residues" evidence="9">
    <location>
        <begin position="338"/>
        <end position="368"/>
    </location>
</feature>
<protein>
    <recommendedName>
        <fullName evidence="1">non-specific serine/threonine protein kinase</fullName>
        <ecNumber evidence="1">2.7.11.1</ecNumber>
    </recommendedName>
</protein>
<reference evidence="11 12" key="1">
    <citation type="journal article" date="2018" name="Biotechnol. Biofuels">
        <title>Integrative visual omics of the white-rot fungus Polyporus brumalis exposes the biotechnological potential of its oxidative enzymes for delignifying raw plant biomass.</title>
        <authorList>
            <person name="Miyauchi S."/>
            <person name="Rancon A."/>
            <person name="Drula E."/>
            <person name="Hage H."/>
            <person name="Chaduli D."/>
            <person name="Favel A."/>
            <person name="Grisel S."/>
            <person name="Henrissat B."/>
            <person name="Herpoel-Gimbert I."/>
            <person name="Ruiz-Duenas F.J."/>
            <person name="Chevret D."/>
            <person name="Hainaut M."/>
            <person name="Lin J."/>
            <person name="Wang M."/>
            <person name="Pangilinan J."/>
            <person name="Lipzen A."/>
            <person name="Lesage-Meessen L."/>
            <person name="Navarro D."/>
            <person name="Riley R."/>
            <person name="Grigoriev I.V."/>
            <person name="Zhou S."/>
            <person name="Raouche S."/>
            <person name="Rosso M.N."/>
        </authorList>
    </citation>
    <scope>NUCLEOTIDE SEQUENCE [LARGE SCALE GENOMIC DNA]</scope>
    <source>
        <strain evidence="11 12">BRFM 1820</strain>
    </source>
</reference>
<feature type="domain" description="RIO-type" evidence="10">
    <location>
        <begin position="175"/>
        <end position="219"/>
    </location>
</feature>
<dbReference type="GO" id="GO:0005524">
    <property type="term" value="F:ATP binding"/>
    <property type="evidence" value="ECO:0007669"/>
    <property type="project" value="UniProtKB-KW"/>
</dbReference>
<dbReference type="Pfam" id="PF01163">
    <property type="entry name" value="RIO1"/>
    <property type="match status" value="1"/>
</dbReference>
<evidence type="ECO:0000256" key="1">
    <source>
        <dbReference type="ARBA" id="ARBA00012513"/>
    </source>
</evidence>
<keyword evidence="3" id="KW-0808">Transferase</keyword>
<evidence type="ECO:0000259" key="10">
    <source>
        <dbReference type="Pfam" id="PF01163"/>
    </source>
</evidence>
<dbReference type="SUPFAM" id="SSF56112">
    <property type="entry name" value="Protein kinase-like (PK-like)"/>
    <property type="match status" value="1"/>
</dbReference>
<comment type="catalytic activity">
    <reaction evidence="8">
        <text>L-seryl-[protein] + ATP = O-phospho-L-seryl-[protein] + ADP + H(+)</text>
        <dbReference type="Rhea" id="RHEA:17989"/>
        <dbReference type="Rhea" id="RHEA-COMP:9863"/>
        <dbReference type="Rhea" id="RHEA-COMP:11604"/>
        <dbReference type="ChEBI" id="CHEBI:15378"/>
        <dbReference type="ChEBI" id="CHEBI:29999"/>
        <dbReference type="ChEBI" id="CHEBI:30616"/>
        <dbReference type="ChEBI" id="CHEBI:83421"/>
        <dbReference type="ChEBI" id="CHEBI:456216"/>
        <dbReference type="EC" id="2.7.11.1"/>
    </reaction>
</comment>
<evidence type="ECO:0000256" key="3">
    <source>
        <dbReference type="ARBA" id="ARBA00022679"/>
    </source>
</evidence>
<comment type="catalytic activity">
    <reaction evidence="7">
        <text>L-threonyl-[protein] + ATP = O-phospho-L-threonyl-[protein] + ADP + H(+)</text>
        <dbReference type="Rhea" id="RHEA:46608"/>
        <dbReference type="Rhea" id="RHEA-COMP:11060"/>
        <dbReference type="Rhea" id="RHEA-COMP:11605"/>
        <dbReference type="ChEBI" id="CHEBI:15378"/>
        <dbReference type="ChEBI" id="CHEBI:30013"/>
        <dbReference type="ChEBI" id="CHEBI:30616"/>
        <dbReference type="ChEBI" id="CHEBI:61977"/>
        <dbReference type="ChEBI" id="CHEBI:456216"/>
        <dbReference type="EC" id="2.7.11.1"/>
    </reaction>
</comment>
<dbReference type="EC" id="2.7.11.1" evidence="1"/>
<dbReference type="InterPro" id="IPR018934">
    <property type="entry name" value="RIO_dom"/>
</dbReference>
<evidence type="ECO:0000256" key="7">
    <source>
        <dbReference type="ARBA" id="ARBA00047899"/>
    </source>
</evidence>
<dbReference type="InterPro" id="IPR011009">
    <property type="entry name" value="Kinase-like_dom_sf"/>
</dbReference>
<keyword evidence="12" id="KW-1185">Reference proteome</keyword>
<evidence type="ECO:0000313" key="12">
    <source>
        <dbReference type="Proteomes" id="UP000256964"/>
    </source>
</evidence>
<organism evidence="11 12">
    <name type="scientific">Lentinus brumalis</name>
    <dbReference type="NCBI Taxonomy" id="2498619"/>
    <lineage>
        <taxon>Eukaryota</taxon>
        <taxon>Fungi</taxon>
        <taxon>Dikarya</taxon>
        <taxon>Basidiomycota</taxon>
        <taxon>Agaricomycotina</taxon>
        <taxon>Agaricomycetes</taxon>
        <taxon>Polyporales</taxon>
        <taxon>Polyporaceae</taxon>
        <taxon>Lentinus</taxon>
    </lineage>
</organism>
<evidence type="ECO:0000256" key="9">
    <source>
        <dbReference type="SAM" id="MobiDB-lite"/>
    </source>
</evidence>
<keyword evidence="2" id="KW-0723">Serine/threonine-protein kinase</keyword>
<proteinExistence type="predicted"/>
<dbReference type="Proteomes" id="UP000256964">
    <property type="component" value="Unassembled WGS sequence"/>
</dbReference>
<sequence length="368" mass="41040">MPLLRFPSCFLPEHVSTPAPPTVASLSMTHRNPTKRRLDLACPQSGASNPAPTLSDVVSSGVENSGELYTVAILQTLATGNGNQVFKAELHISGGEERFRVICKVASSLKCLEALRTEGHFYTTSLLRLQGHVVPNFFGLFEGTVGELSVGVLILQYCGPSLDIAFEYHSLPTRQKIFSAMAAIHEAGVEHGDFNEGNILCDDKRHIWVIDFGHAHTHKGTCALFCKSATFYDKNRSIANLKPLGCEICLVTQELCMFYQGVFGGVEVTREKLPSTTADELVLRISNDYGYKDPYDSASRFLKEYIEWLKKRQAWDEEALEAEMEEDRQKQLDRDEAYNYEDESDEGDSEEENTDEDSDEEGVEEGSE</sequence>
<keyword evidence="5" id="KW-0418">Kinase</keyword>
<keyword evidence="4" id="KW-0547">Nucleotide-binding</keyword>
<dbReference type="AlphaFoldDB" id="A0A371CWF0"/>
<evidence type="ECO:0000256" key="8">
    <source>
        <dbReference type="ARBA" id="ARBA00048679"/>
    </source>
</evidence>
<evidence type="ECO:0000256" key="5">
    <source>
        <dbReference type="ARBA" id="ARBA00022777"/>
    </source>
</evidence>
<evidence type="ECO:0000313" key="11">
    <source>
        <dbReference type="EMBL" id="RDX44587.1"/>
    </source>
</evidence>
<evidence type="ECO:0000256" key="4">
    <source>
        <dbReference type="ARBA" id="ARBA00022741"/>
    </source>
</evidence>
<dbReference type="Gene3D" id="1.10.510.10">
    <property type="entry name" value="Transferase(Phosphotransferase) domain 1"/>
    <property type="match status" value="1"/>
</dbReference>
<gene>
    <name evidence="11" type="ORF">OH76DRAFT_1487022</name>
</gene>